<keyword evidence="2" id="KW-1185">Reference proteome</keyword>
<dbReference type="KEGG" id="geh:HYN69_05840"/>
<gene>
    <name evidence="1" type="ORF">HYN69_05840</name>
</gene>
<accession>A0A2S0UJW6</accession>
<proteinExistence type="predicted"/>
<evidence type="ECO:0000313" key="1">
    <source>
        <dbReference type="EMBL" id="AWB48102.1"/>
    </source>
</evidence>
<reference evidence="1 2" key="1">
    <citation type="submission" date="2018-04" db="EMBL/GenBank/DDBJ databases">
        <title>Genome sequencing of Gemmobacter.</title>
        <authorList>
            <person name="Yi H."/>
            <person name="Baek M.-G."/>
        </authorList>
    </citation>
    <scope>NUCLEOTIDE SEQUENCE [LARGE SCALE GENOMIC DNA]</scope>
    <source>
        <strain evidence="1 2">HYN0069</strain>
    </source>
</reference>
<protein>
    <submittedName>
        <fullName evidence="1">Uncharacterized protein</fullName>
    </submittedName>
</protein>
<dbReference type="EMBL" id="CP028918">
    <property type="protein sequence ID" value="AWB48102.1"/>
    <property type="molecule type" value="Genomic_DNA"/>
</dbReference>
<name>A0A2S0UJW6_9RHOB</name>
<dbReference type="RefSeq" id="WP_108434925.1">
    <property type="nucleotide sequence ID" value="NZ_CP028918.1"/>
</dbReference>
<organism evidence="1 2">
    <name type="scientific">Paragemmobacter aquarius</name>
    <dbReference type="NCBI Taxonomy" id="2169400"/>
    <lineage>
        <taxon>Bacteria</taxon>
        <taxon>Pseudomonadati</taxon>
        <taxon>Pseudomonadota</taxon>
        <taxon>Alphaproteobacteria</taxon>
        <taxon>Rhodobacterales</taxon>
        <taxon>Paracoccaceae</taxon>
        <taxon>Paragemmobacter</taxon>
    </lineage>
</organism>
<dbReference type="AlphaFoldDB" id="A0A2S0UJW6"/>
<sequence>MSGELASRFFLTTLGRDLELYPVDAERFRVFIDGEIVGVFTGYGAAHRTAVKAANEDNTFSEEQRRQIANLSDWTVETVDTFDPEEK</sequence>
<evidence type="ECO:0000313" key="2">
    <source>
        <dbReference type="Proteomes" id="UP000244496"/>
    </source>
</evidence>
<dbReference type="Proteomes" id="UP000244496">
    <property type="component" value="Chromosome"/>
</dbReference>